<evidence type="ECO:0000313" key="2">
    <source>
        <dbReference type="Proteomes" id="UP000887577"/>
    </source>
</evidence>
<sequence length="191" mass="22011">MTQHAQQLRFSERENEEESLNFLEIFSQHYQEIDKNCKLFWRTILEECQKEKIFVETNVVQLYTQIWPNFLQKARNNFYTNGLTKIDQIVMDISKTRNPHWWGPPVASKNARARAIRDFNPPKVKIIEPQHAATSGSGRRKRKDAGESVTPAPSAKVAKTKKNPPVNTDYQTPLTSKPVSSVSIVSLCFHI</sequence>
<evidence type="ECO:0000256" key="1">
    <source>
        <dbReference type="SAM" id="MobiDB-lite"/>
    </source>
</evidence>
<name>A0A914XYT3_9BILA</name>
<feature type="region of interest" description="Disordered" evidence="1">
    <location>
        <begin position="127"/>
        <end position="176"/>
    </location>
</feature>
<organism evidence="2 3">
    <name type="scientific">Panagrolaimus superbus</name>
    <dbReference type="NCBI Taxonomy" id="310955"/>
    <lineage>
        <taxon>Eukaryota</taxon>
        <taxon>Metazoa</taxon>
        <taxon>Ecdysozoa</taxon>
        <taxon>Nematoda</taxon>
        <taxon>Chromadorea</taxon>
        <taxon>Rhabditida</taxon>
        <taxon>Tylenchina</taxon>
        <taxon>Panagrolaimomorpha</taxon>
        <taxon>Panagrolaimoidea</taxon>
        <taxon>Panagrolaimidae</taxon>
        <taxon>Panagrolaimus</taxon>
    </lineage>
</organism>
<dbReference type="Proteomes" id="UP000887577">
    <property type="component" value="Unplaced"/>
</dbReference>
<protein>
    <submittedName>
        <fullName evidence="3">Uncharacterized protein</fullName>
    </submittedName>
</protein>
<accession>A0A914XYT3</accession>
<proteinExistence type="predicted"/>
<dbReference type="WBParaSite" id="PSU_v2.g11690.t1">
    <property type="protein sequence ID" value="PSU_v2.g11690.t1"/>
    <property type="gene ID" value="PSU_v2.g11690"/>
</dbReference>
<keyword evidence="2" id="KW-1185">Reference proteome</keyword>
<feature type="compositionally biased region" description="Polar residues" evidence="1">
    <location>
        <begin position="165"/>
        <end position="176"/>
    </location>
</feature>
<reference evidence="3" key="1">
    <citation type="submission" date="2022-11" db="UniProtKB">
        <authorList>
            <consortium name="WormBaseParasite"/>
        </authorList>
    </citation>
    <scope>IDENTIFICATION</scope>
</reference>
<dbReference type="AlphaFoldDB" id="A0A914XYT3"/>
<evidence type="ECO:0000313" key="3">
    <source>
        <dbReference type="WBParaSite" id="PSU_v2.g11690.t1"/>
    </source>
</evidence>